<evidence type="ECO:0000313" key="2">
    <source>
        <dbReference type="Proteomes" id="UP000324222"/>
    </source>
</evidence>
<name>A0A5B7ECC1_PORTR</name>
<gene>
    <name evidence="1" type="ORF">E2C01_025078</name>
</gene>
<sequence length="67" mass="7826">MGCWKGGREERQGVARGRWWRCGQRPEWSEGRSRAAATPRGQDLRQTPCWTVLTKPPFKTRNKRKKG</sequence>
<proteinExistence type="predicted"/>
<reference evidence="1 2" key="1">
    <citation type="submission" date="2019-05" db="EMBL/GenBank/DDBJ databases">
        <title>Another draft genome of Portunus trituberculatus and its Hox gene families provides insights of decapod evolution.</title>
        <authorList>
            <person name="Jeong J.-H."/>
            <person name="Song I."/>
            <person name="Kim S."/>
            <person name="Choi T."/>
            <person name="Kim D."/>
            <person name="Ryu S."/>
            <person name="Kim W."/>
        </authorList>
    </citation>
    <scope>NUCLEOTIDE SEQUENCE [LARGE SCALE GENOMIC DNA]</scope>
    <source>
        <tissue evidence="1">Muscle</tissue>
    </source>
</reference>
<comment type="caution">
    <text evidence="1">The sequence shown here is derived from an EMBL/GenBank/DDBJ whole genome shotgun (WGS) entry which is preliminary data.</text>
</comment>
<organism evidence="1 2">
    <name type="scientific">Portunus trituberculatus</name>
    <name type="common">Swimming crab</name>
    <name type="synonym">Neptunus trituberculatus</name>
    <dbReference type="NCBI Taxonomy" id="210409"/>
    <lineage>
        <taxon>Eukaryota</taxon>
        <taxon>Metazoa</taxon>
        <taxon>Ecdysozoa</taxon>
        <taxon>Arthropoda</taxon>
        <taxon>Crustacea</taxon>
        <taxon>Multicrustacea</taxon>
        <taxon>Malacostraca</taxon>
        <taxon>Eumalacostraca</taxon>
        <taxon>Eucarida</taxon>
        <taxon>Decapoda</taxon>
        <taxon>Pleocyemata</taxon>
        <taxon>Brachyura</taxon>
        <taxon>Eubrachyura</taxon>
        <taxon>Portunoidea</taxon>
        <taxon>Portunidae</taxon>
        <taxon>Portuninae</taxon>
        <taxon>Portunus</taxon>
    </lineage>
</organism>
<evidence type="ECO:0000313" key="1">
    <source>
        <dbReference type="EMBL" id="MPC31781.1"/>
    </source>
</evidence>
<keyword evidence="2" id="KW-1185">Reference proteome</keyword>
<dbReference type="EMBL" id="VSRR010002504">
    <property type="protein sequence ID" value="MPC31781.1"/>
    <property type="molecule type" value="Genomic_DNA"/>
</dbReference>
<dbReference type="AlphaFoldDB" id="A0A5B7ECC1"/>
<protein>
    <submittedName>
        <fullName evidence="1">Uncharacterized protein</fullName>
    </submittedName>
</protein>
<accession>A0A5B7ECC1</accession>
<dbReference type="Proteomes" id="UP000324222">
    <property type="component" value="Unassembled WGS sequence"/>
</dbReference>